<evidence type="ECO:0000256" key="16">
    <source>
        <dbReference type="ARBA" id="ARBA00023316"/>
    </source>
</evidence>
<comment type="catalytic activity">
    <reaction evidence="18 19">
        <text>UDP-N-acetyl-alpha-D-muramate + NADP(+) = UDP-N-acetyl-3-O-(1-carboxyvinyl)-alpha-D-glucosamine + NADPH + H(+)</text>
        <dbReference type="Rhea" id="RHEA:12248"/>
        <dbReference type="ChEBI" id="CHEBI:15378"/>
        <dbReference type="ChEBI" id="CHEBI:57783"/>
        <dbReference type="ChEBI" id="CHEBI:58349"/>
        <dbReference type="ChEBI" id="CHEBI:68483"/>
        <dbReference type="ChEBI" id="CHEBI:70757"/>
        <dbReference type="EC" id="1.3.1.98"/>
    </reaction>
</comment>
<dbReference type="InterPro" id="IPR011601">
    <property type="entry name" value="MurB_C"/>
</dbReference>
<comment type="pathway">
    <text evidence="4 19">Cell wall biogenesis; peptidoglycan biosynthesis.</text>
</comment>
<keyword evidence="14 19" id="KW-0560">Oxidoreductase</keyword>
<evidence type="ECO:0000256" key="2">
    <source>
        <dbReference type="ARBA" id="ARBA00003921"/>
    </source>
</evidence>
<evidence type="ECO:0000256" key="4">
    <source>
        <dbReference type="ARBA" id="ARBA00004752"/>
    </source>
</evidence>
<dbReference type="EC" id="1.3.1.98" evidence="5 19"/>
<evidence type="ECO:0000256" key="5">
    <source>
        <dbReference type="ARBA" id="ARBA00012518"/>
    </source>
</evidence>
<evidence type="ECO:0000313" key="22">
    <source>
        <dbReference type="Proteomes" id="UP001061361"/>
    </source>
</evidence>
<dbReference type="Gene3D" id="3.30.465.10">
    <property type="match status" value="1"/>
</dbReference>
<dbReference type="PANTHER" id="PTHR21071">
    <property type="entry name" value="UDP-N-ACETYLENOLPYRUVOYLGLUCOSAMINE REDUCTASE"/>
    <property type="match status" value="1"/>
</dbReference>
<evidence type="ECO:0000256" key="6">
    <source>
        <dbReference type="ARBA" id="ARBA00015188"/>
    </source>
</evidence>
<proteinExistence type="inferred from homology"/>
<dbReference type="InterPro" id="IPR003170">
    <property type="entry name" value="MurB"/>
</dbReference>
<evidence type="ECO:0000256" key="9">
    <source>
        <dbReference type="ARBA" id="ARBA00022630"/>
    </source>
</evidence>
<keyword evidence="9 19" id="KW-0285">Flavoprotein</keyword>
<evidence type="ECO:0000256" key="10">
    <source>
        <dbReference type="ARBA" id="ARBA00022827"/>
    </source>
</evidence>
<comment type="cofactor">
    <cofactor evidence="1 19">
        <name>FAD</name>
        <dbReference type="ChEBI" id="CHEBI:57692"/>
    </cofactor>
</comment>
<accession>A0ABN6RVH8</accession>
<feature type="active site" evidence="19">
    <location>
        <position position="289"/>
    </location>
</feature>
<dbReference type="Gene3D" id="3.30.43.10">
    <property type="entry name" value="Uridine Diphospho-n-acetylenolpyruvylglucosamine Reductase, domain 2"/>
    <property type="match status" value="1"/>
</dbReference>
<dbReference type="Proteomes" id="UP001061361">
    <property type="component" value="Chromosome"/>
</dbReference>
<evidence type="ECO:0000256" key="18">
    <source>
        <dbReference type="ARBA" id="ARBA00048914"/>
    </source>
</evidence>
<evidence type="ECO:0000256" key="11">
    <source>
        <dbReference type="ARBA" id="ARBA00022857"/>
    </source>
</evidence>
<feature type="active site" evidence="19">
    <location>
        <position position="167"/>
    </location>
</feature>
<keyword evidence="15 19" id="KW-0131">Cell cycle</keyword>
<evidence type="ECO:0000256" key="3">
    <source>
        <dbReference type="ARBA" id="ARBA00004496"/>
    </source>
</evidence>
<dbReference type="EMBL" id="AP026708">
    <property type="protein sequence ID" value="BDQ33703.1"/>
    <property type="molecule type" value="Genomic_DNA"/>
</dbReference>
<keyword evidence="8 19" id="KW-0132">Cell division</keyword>
<dbReference type="RefSeq" id="WP_264983762.1">
    <property type="nucleotide sequence ID" value="NZ_AP026708.1"/>
</dbReference>
<keyword evidence="7 19" id="KW-0963">Cytoplasm</keyword>
<dbReference type="Pfam" id="PF01565">
    <property type="entry name" value="FAD_binding_4"/>
    <property type="match status" value="1"/>
</dbReference>
<evidence type="ECO:0000256" key="13">
    <source>
        <dbReference type="ARBA" id="ARBA00022984"/>
    </source>
</evidence>
<comment type="subcellular location">
    <subcellularLocation>
        <location evidence="3 19">Cytoplasm</location>
    </subcellularLocation>
</comment>
<evidence type="ECO:0000259" key="20">
    <source>
        <dbReference type="PROSITE" id="PS51387"/>
    </source>
</evidence>
<comment type="function">
    <text evidence="2 19">Cell wall formation.</text>
</comment>
<sequence length="293" mass="31613">MALERIARPSLAERTTLRLGGTAEVELVARDERDLDELGDFLMKEPLRPFVIGEGSNLLAPDTHLDVALIRTATPPGPERVEKVGDRLIVRCGGGQRLPGLLGWAQMAGLSGLEGLTGIPGSVGGAVAMNAGSYGTEIGDVVSRVRLWSPGQGLFWLDREQCDFGYRRFTPGIPMAKALIWQVELALTEGQPKQVRKTMQDNYDRKKATQPVTARSAGCIFKNPEGESAGMLLDKAGMKGARLGGMAFSDIHANFLINTGGGTSQDALELIDQGREKVKEQFGIILDMEVIIL</sequence>
<dbReference type="InterPro" id="IPR036635">
    <property type="entry name" value="MurB_C_sf"/>
</dbReference>
<evidence type="ECO:0000256" key="1">
    <source>
        <dbReference type="ARBA" id="ARBA00001974"/>
    </source>
</evidence>
<dbReference type="InterPro" id="IPR006094">
    <property type="entry name" value="Oxid_FAD_bind_N"/>
</dbReference>
<comment type="similarity">
    <text evidence="19">Belongs to the MurB family.</text>
</comment>
<dbReference type="InterPro" id="IPR016166">
    <property type="entry name" value="FAD-bd_PCMH"/>
</dbReference>
<evidence type="ECO:0000256" key="12">
    <source>
        <dbReference type="ARBA" id="ARBA00022960"/>
    </source>
</evidence>
<evidence type="ECO:0000256" key="15">
    <source>
        <dbReference type="ARBA" id="ARBA00023306"/>
    </source>
</evidence>
<feature type="domain" description="FAD-binding PCMH-type" evidence="20">
    <location>
        <begin position="18"/>
        <end position="190"/>
    </location>
</feature>
<organism evidence="21 22">
    <name type="scientific">Pseudodesulfovibrio portus</name>
    <dbReference type="NCBI Taxonomy" id="231439"/>
    <lineage>
        <taxon>Bacteria</taxon>
        <taxon>Pseudomonadati</taxon>
        <taxon>Thermodesulfobacteriota</taxon>
        <taxon>Desulfovibrionia</taxon>
        <taxon>Desulfovibrionales</taxon>
        <taxon>Desulfovibrionaceae</taxon>
    </lineage>
</organism>
<evidence type="ECO:0000256" key="7">
    <source>
        <dbReference type="ARBA" id="ARBA00022490"/>
    </source>
</evidence>
<dbReference type="Gene3D" id="3.90.78.10">
    <property type="entry name" value="UDP-N-acetylenolpyruvoylglucosamine reductase, C-terminal domain"/>
    <property type="match status" value="1"/>
</dbReference>
<dbReference type="NCBIfam" id="TIGR00179">
    <property type="entry name" value="murB"/>
    <property type="match status" value="1"/>
</dbReference>
<evidence type="ECO:0000313" key="21">
    <source>
        <dbReference type="EMBL" id="BDQ33703.1"/>
    </source>
</evidence>
<gene>
    <name evidence="19 21" type="primary">murB</name>
    <name evidence="21" type="ORF">JCM14722_12450</name>
</gene>
<keyword evidence="13 19" id="KW-0573">Peptidoglycan synthesis</keyword>
<evidence type="ECO:0000256" key="14">
    <source>
        <dbReference type="ARBA" id="ARBA00023002"/>
    </source>
</evidence>
<protein>
    <recommendedName>
        <fullName evidence="6 19">UDP-N-acetylenolpyruvoylglucosamine reductase</fullName>
        <ecNumber evidence="5 19">1.3.1.98</ecNumber>
    </recommendedName>
    <alternativeName>
        <fullName evidence="17 19">UDP-N-acetylmuramate dehydrogenase</fullName>
    </alternativeName>
</protein>
<dbReference type="PROSITE" id="PS51387">
    <property type="entry name" value="FAD_PCMH"/>
    <property type="match status" value="1"/>
</dbReference>
<keyword evidence="12 19" id="KW-0133">Cell shape</keyword>
<keyword evidence="10 19" id="KW-0274">FAD</keyword>
<keyword evidence="22" id="KW-1185">Reference proteome</keyword>
<feature type="active site" description="Proton donor" evidence="19">
    <location>
        <position position="219"/>
    </location>
</feature>
<dbReference type="InterPro" id="IPR016167">
    <property type="entry name" value="FAD-bd_PCMH_sub1"/>
</dbReference>
<keyword evidence="16 19" id="KW-0961">Cell wall biogenesis/degradation</keyword>
<evidence type="ECO:0000256" key="17">
    <source>
        <dbReference type="ARBA" id="ARBA00031026"/>
    </source>
</evidence>
<dbReference type="InterPro" id="IPR036318">
    <property type="entry name" value="FAD-bd_PCMH-like_sf"/>
</dbReference>
<dbReference type="InterPro" id="IPR016169">
    <property type="entry name" value="FAD-bd_PCMH_sub2"/>
</dbReference>
<dbReference type="Pfam" id="PF02873">
    <property type="entry name" value="MurB_C"/>
    <property type="match status" value="1"/>
</dbReference>
<reference evidence="21" key="1">
    <citation type="submission" date="2022-08" db="EMBL/GenBank/DDBJ databases">
        <title>Genome Sequence of the sulphate-reducing bacterium, Pseudodesulfovibrio portus JCM14722.</title>
        <authorList>
            <person name="Kondo R."/>
            <person name="Kataoka T."/>
        </authorList>
    </citation>
    <scope>NUCLEOTIDE SEQUENCE</scope>
    <source>
        <strain evidence="21">JCM 14722</strain>
    </source>
</reference>
<dbReference type="HAMAP" id="MF_00037">
    <property type="entry name" value="MurB"/>
    <property type="match status" value="1"/>
</dbReference>
<keyword evidence="11 19" id="KW-0521">NADP</keyword>
<evidence type="ECO:0000256" key="19">
    <source>
        <dbReference type="HAMAP-Rule" id="MF_00037"/>
    </source>
</evidence>
<name>A0ABN6RVH8_9BACT</name>
<dbReference type="SUPFAM" id="SSF56176">
    <property type="entry name" value="FAD-binding/transporter-associated domain-like"/>
    <property type="match status" value="1"/>
</dbReference>
<dbReference type="PANTHER" id="PTHR21071:SF4">
    <property type="entry name" value="UDP-N-ACETYLENOLPYRUVOYLGLUCOSAMINE REDUCTASE"/>
    <property type="match status" value="1"/>
</dbReference>
<dbReference type="SUPFAM" id="SSF56194">
    <property type="entry name" value="Uridine diphospho-N-Acetylenolpyruvylglucosamine reductase, MurB, C-terminal domain"/>
    <property type="match status" value="1"/>
</dbReference>
<evidence type="ECO:0000256" key="8">
    <source>
        <dbReference type="ARBA" id="ARBA00022618"/>
    </source>
</evidence>